<reference evidence="1 2" key="1">
    <citation type="submission" date="2018-08" db="EMBL/GenBank/DDBJ databases">
        <title>Genome and evolution of the arbuscular mycorrhizal fungus Diversispora epigaea (formerly Glomus versiforme) and its bacterial endosymbionts.</title>
        <authorList>
            <person name="Sun X."/>
            <person name="Fei Z."/>
            <person name="Harrison M."/>
        </authorList>
    </citation>
    <scope>NUCLEOTIDE SEQUENCE [LARGE SCALE GENOMIC DNA]</scope>
    <source>
        <strain evidence="1 2">IT104</strain>
    </source>
</reference>
<gene>
    <name evidence="1" type="ORF">Glove_454g12</name>
</gene>
<organism evidence="1 2">
    <name type="scientific">Diversispora epigaea</name>
    <dbReference type="NCBI Taxonomy" id="1348612"/>
    <lineage>
        <taxon>Eukaryota</taxon>
        <taxon>Fungi</taxon>
        <taxon>Fungi incertae sedis</taxon>
        <taxon>Mucoromycota</taxon>
        <taxon>Glomeromycotina</taxon>
        <taxon>Glomeromycetes</taxon>
        <taxon>Diversisporales</taxon>
        <taxon>Diversisporaceae</taxon>
        <taxon>Diversispora</taxon>
    </lineage>
</organism>
<sequence length="87" mass="9924">MYNVLSGEIDLSPATLASFYRHQKFPQRISLDKIEAWVEKENQKKDNSVIVSNGSRNNFSAELAQVRRAFMLNSFLFVPAPCLHPPD</sequence>
<dbReference type="OrthoDB" id="2484340at2759"/>
<keyword evidence="2" id="KW-1185">Reference proteome</keyword>
<proteinExistence type="predicted"/>
<comment type="caution">
    <text evidence="1">The sequence shown here is derived from an EMBL/GenBank/DDBJ whole genome shotgun (WGS) entry which is preliminary data.</text>
</comment>
<evidence type="ECO:0000313" key="2">
    <source>
        <dbReference type="Proteomes" id="UP000266861"/>
    </source>
</evidence>
<evidence type="ECO:0000313" key="1">
    <source>
        <dbReference type="EMBL" id="RHZ52936.1"/>
    </source>
</evidence>
<protein>
    <submittedName>
        <fullName evidence="1">Uncharacterized protein</fullName>
    </submittedName>
</protein>
<dbReference type="AlphaFoldDB" id="A0A397GU27"/>
<name>A0A397GU27_9GLOM</name>
<dbReference type="Proteomes" id="UP000266861">
    <property type="component" value="Unassembled WGS sequence"/>
</dbReference>
<dbReference type="EMBL" id="PQFF01000397">
    <property type="protein sequence ID" value="RHZ52936.1"/>
    <property type="molecule type" value="Genomic_DNA"/>
</dbReference>
<accession>A0A397GU27</accession>